<evidence type="ECO:0008006" key="4">
    <source>
        <dbReference type="Google" id="ProtNLM"/>
    </source>
</evidence>
<protein>
    <recommendedName>
        <fullName evidence="4">Transcriptional regulator</fullName>
    </recommendedName>
</protein>
<accession>A0A1J4NQU7</accession>
<dbReference type="OrthoDB" id="3359627at2"/>
<proteinExistence type="predicted"/>
<gene>
    <name evidence="2" type="ORF">WN71_032890</name>
</gene>
<feature type="compositionally biased region" description="Basic and acidic residues" evidence="1">
    <location>
        <begin position="131"/>
        <end position="145"/>
    </location>
</feature>
<dbReference type="CDD" id="cd00093">
    <property type="entry name" value="HTH_XRE"/>
    <property type="match status" value="1"/>
</dbReference>
<feature type="region of interest" description="Disordered" evidence="1">
    <location>
        <begin position="87"/>
        <end position="174"/>
    </location>
</feature>
<evidence type="ECO:0000313" key="3">
    <source>
        <dbReference type="Proteomes" id="UP000034196"/>
    </source>
</evidence>
<dbReference type="InterPro" id="IPR010982">
    <property type="entry name" value="Lambda_DNA-bd_dom_sf"/>
</dbReference>
<dbReference type="RefSeq" id="WP_046591882.1">
    <property type="nucleotide sequence ID" value="NZ_LAVA02000097.1"/>
</dbReference>
<dbReference type="STRING" id="1428628.WN71_032890"/>
<keyword evidence="3" id="KW-1185">Reference proteome</keyword>
<reference evidence="2" key="1">
    <citation type="submission" date="2016-10" db="EMBL/GenBank/DDBJ databases">
        <title>Genome sequence of Streptomyces mangrovisoli MUSC 149.</title>
        <authorList>
            <person name="Lee L.-H."/>
            <person name="Ser H.-L."/>
        </authorList>
    </citation>
    <scope>NUCLEOTIDE SEQUENCE [LARGE SCALE GENOMIC DNA]</scope>
    <source>
        <strain evidence="2">MUSC 149</strain>
    </source>
</reference>
<feature type="region of interest" description="Disordered" evidence="1">
    <location>
        <begin position="196"/>
        <end position="275"/>
    </location>
</feature>
<evidence type="ECO:0000313" key="2">
    <source>
        <dbReference type="EMBL" id="OIJ63621.1"/>
    </source>
</evidence>
<organism evidence="2 3">
    <name type="scientific">Streptomyces mangrovisoli</name>
    <dbReference type="NCBI Taxonomy" id="1428628"/>
    <lineage>
        <taxon>Bacteria</taxon>
        <taxon>Bacillati</taxon>
        <taxon>Actinomycetota</taxon>
        <taxon>Actinomycetes</taxon>
        <taxon>Kitasatosporales</taxon>
        <taxon>Streptomycetaceae</taxon>
        <taxon>Streptomyces</taxon>
    </lineage>
</organism>
<comment type="caution">
    <text evidence="2">The sequence shown here is derived from an EMBL/GenBank/DDBJ whole genome shotgun (WGS) entry which is preliminary data.</text>
</comment>
<dbReference type="Pfam" id="PF13560">
    <property type="entry name" value="HTH_31"/>
    <property type="match status" value="1"/>
</dbReference>
<dbReference type="AlphaFoldDB" id="A0A1J4NQU7"/>
<evidence type="ECO:0000256" key="1">
    <source>
        <dbReference type="SAM" id="MobiDB-lite"/>
    </source>
</evidence>
<dbReference type="GO" id="GO:0003677">
    <property type="term" value="F:DNA binding"/>
    <property type="evidence" value="ECO:0007669"/>
    <property type="project" value="InterPro"/>
</dbReference>
<feature type="compositionally biased region" description="Basic residues" evidence="1">
    <location>
        <begin position="87"/>
        <end position="96"/>
    </location>
</feature>
<dbReference type="Proteomes" id="UP000034196">
    <property type="component" value="Unassembled WGS sequence"/>
</dbReference>
<dbReference type="EMBL" id="LAVA02000097">
    <property type="protein sequence ID" value="OIJ63621.1"/>
    <property type="molecule type" value="Genomic_DNA"/>
</dbReference>
<feature type="compositionally biased region" description="Gly residues" evidence="1">
    <location>
        <begin position="112"/>
        <end position="121"/>
    </location>
</feature>
<name>A0A1J4NQU7_9ACTN</name>
<dbReference type="InterPro" id="IPR001387">
    <property type="entry name" value="Cro/C1-type_HTH"/>
</dbReference>
<dbReference type="SUPFAM" id="SSF47413">
    <property type="entry name" value="lambda repressor-like DNA-binding domains"/>
    <property type="match status" value="1"/>
</dbReference>
<sequence>MDACRDDVSEFAFLLTRLKERTDRSYAALARRLDMNASTLHRYCAGEMVPLEFATVERFAELCAASPEERRELHRRWILAVAERQRRRSSRARRVPGPRGTTSGPADPASGGLDGLGGVDGLDGQVGPDALGDHDTPDARREATPERLSAPESLRGPTPEADGRQRARSPRRLPLRSMAMAASLVVLPAGLTASAGRPPVGPTASAASEPLTPRLSASSRPRAGRTDVPAVPSPEGTEPSATVRTSGSPSAPAAHGGGDASKDPENTGTAPSAGPLTWTADSHVWRLECDHDYVIAKPPEQVPPPMPADAAAWASSLGAVHGRTTDLRITVQGRGSAEVVLTALHVRMADRAAPARQGIAYSMYEGCGAVLIPRYFSVDLDAPRPLVRSVPGNDPDRPAPAIDFPYRVSLQKPEVLFLSARTGSCTCDWYVDLDWSAQGRTGTVRIDDHGRPFRTTTIDGLPHYWYRRPQGWVPMTTTSHAGPDAAG</sequence>